<feature type="compositionally biased region" description="Low complexity" evidence="4">
    <location>
        <begin position="940"/>
        <end position="951"/>
    </location>
</feature>
<protein>
    <submittedName>
        <fullName evidence="6">Copia protein</fullName>
    </submittedName>
</protein>
<name>A0A699HK47_TANCI</name>
<evidence type="ECO:0000256" key="2">
    <source>
        <dbReference type="ARBA" id="ARBA00022801"/>
    </source>
</evidence>
<gene>
    <name evidence="6" type="ORF">Tci_403343</name>
</gene>
<keyword evidence="2" id="KW-0378">Hydrolase</keyword>
<dbReference type="GO" id="GO:0016787">
    <property type="term" value="F:hydrolase activity"/>
    <property type="evidence" value="ECO:0007669"/>
    <property type="project" value="UniProtKB-KW"/>
</dbReference>
<dbReference type="SUPFAM" id="SSF53098">
    <property type="entry name" value="Ribonuclease H-like"/>
    <property type="match status" value="1"/>
</dbReference>
<reference evidence="6" key="1">
    <citation type="journal article" date="2019" name="Sci. Rep.">
        <title>Draft genome of Tanacetum cinerariifolium, the natural source of mosquito coil.</title>
        <authorList>
            <person name="Yamashiro T."/>
            <person name="Shiraishi A."/>
            <person name="Satake H."/>
            <person name="Nakayama K."/>
        </authorList>
    </citation>
    <scope>NUCLEOTIDE SEQUENCE</scope>
</reference>
<feature type="compositionally biased region" description="Polar residues" evidence="4">
    <location>
        <begin position="960"/>
        <end position="969"/>
    </location>
</feature>
<accession>A0A699HK47</accession>
<dbReference type="InterPro" id="IPR012337">
    <property type="entry name" value="RNaseH-like_sf"/>
</dbReference>
<feature type="region of interest" description="Disordered" evidence="4">
    <location>
        <begin position="27"/>
        <end position="56"/>
    </location>
</feature>
<dbReference type="GO" id="GO:0046872">
    <property type="term" value="F:metal ion binding"/>
    <property type="evidence" value="ECO:0007669"/>
    <property type="project" value="UniProtKB-KW"/>
</dbReference>
<evidence type="ECO:0000256" key="4">
    <source>
        <dbReference type="SAM" id="MobiDB-lite"/>
    </source>
</evidence>
<dbReference type="InterPro" id="IPR039537">
    <property type="entry name" value="Retrotran_Ty1/copia-like"/>
</dbReference>
<feature type="coiled-coil region" evidence="3">
    <location>
        <begin position="537"/>
        <end position="613"/>
    </location>
</feature>
<dbReference type="EMBL" id="BKCJ010168310">
    <property type="protein sequence ID" value="GEY31369.1"/>
    <property type="molecule type" value="Genomic_DNA"/>
</dbReference>
<organism evidence="6">
    <name type="scientific">Tanacetum cinerariifolium</name>
    <name type="common">Dalmatian daisy</name>
    <name type="synonym">Chrysanthemum cinerariifolium</name>
    <dbReference type="NCBI Taxonomy" id="118510"/>
    <lineage>
        <taxon>Eukaryota</taxon>
        <taxon>Viridiplantae</taxon>
        <taxon>Streptophyta</taxon>
        <taxon>Embryophyta</taxon>
        <taxon>Tracheophyta</taxon>
        <taxon>Spermatophyta</taxon>
        <taxon>Magnoliopsida</taxon>
        <taxon>eudicotyledons</taxon>
        <taxon>Gunneridae</taxon>
        <taxon>Pentapetalae</taxon>
        <taxon>asterids</taxon>
        <taxon>campanulids</taxon>
        <taxon>Asterales</taxon>
        <taxon>Asteraceae</taxon>
        <taxon>Asteroideae</taxon>
        <taxon>Anthemideae</taxon>
        <taxon>Anthemidinae</taxon>
        <taxon>Tanacetum</taxon>
    </lineage>
</organism>
<evidence type="ECO:0000256" key="3">
    <source>
        <dbReference type="SAM" id="Coils"/>
    </source>
</evidence>
<dbReference type="PANTHER" id="PTHR42648:SF21">
    <property type="entry name" value="CYSTEINE-RICH RLK (RECEPTOR-LIKE PROTEIN KINASE) 8"/>
    <property type="match status" value="1"/>
</dbReference>
<dbReference type="Pfam" id="PF07727">
    <property type="entry name" value="RVT_2"/>
    <property type="match status" value="1"/>
</dbReference>
<dbReference type="PANTHER" id="PTHR42648">
    <property type="entry name" value="TRANSPOSASE, PUTATIVE-RELATED"/>
    <property type="match status" value="1"/>
</dbReference>
<dbReference type="InterPro" id="IPR013103">
    <property type="entry name" value="RVT_2"/>
</dbReference>
<dbReference type="Gene3D" id="3.30.420.10">
    <property type="entry name" value="Ribonuclease H-like superfamily/Ribonuclease H"/>
    <property type="match status" value="1"/>
</dbReference>
<feature type="domain" description="Reverse transcriptase Ty1/copia-type" evidence="5">
    <location>
        <begin position="1002"/>
        <end position="1191"/>
    </location>
</feature>
<keyword evidence="3" id="KW-0175">Coiled coil</keyword>
<feature type="compositionally biased region" description="Low complexity" evidence="4">
    <location>
        <begin position="30"/>
        <end position="40"/>
    </location>
</feature>
<dbReference type="SUPFAM" id="SSF56672">
    <property type="entry name" value="DNA/RNA polymerases"/>
    <property type="match status" value="1"/>
</dbReference>
<evidence type="ECO:0000259" key="5">
    <source>
        <dbReference type="Pfam" id="PF07727"/>
    </source>
</evidence>
<evidence type="ECO:0000313" key="6">
    <source>
        <dbReference type="EMBL" id="GEY31369.1"/>
    </source>
</evidence>
<sequence length="1333" mass="151308">CDCDIPIPLPLALMAHSQNSYHFLVTHNDQSSSSTHSQQSFPINNKYNPQPSLNQNSMQPPMTFLKDINDLTEAMNAALILFAKAFQLTVPTNNNQRTSSNPRNRQIAQPVKWHRISKGTMHGRMNGTGNIVATMAEGTGNANQARCYNCRGLGHIARNYTARPMKRDDAYLQTQLLIAQNEEVGIQLQAEEFDFMAAAGDLVEIEEVNANYILMANLQHASTSDLLEPIPEPQLVPQNDNHVISVAPSMVQSGGTVETSSAPNEEIRAYQETVYRNLVDQVAQEDKYLDKEVDLEAKIKDLENIMLKRDQTVQAMHMLNPKPDSFYHPDQKMALGYSNPLYLKKAQLKQQSLYNGNLLLEEHDPPVVYDLEETLELAKESRKKMRFLKKEIKPANYVKINHLSGVFLPQTTKSKEELFLSNASNMVTVSKTISIPNDDLSDDTTPSVARKFLNEADESLDKQISLELEVERLLKASVSHDIMSIVQNGFVDVPSDLQTKLDRTKEKLKLCIIKKEKEYAVLWNNWYTKYEECKHNKISYDKAYNDMQQKVKRLQAQLRDLKGKSSDTPSASNTLDSLNQKLETKIVELEFQLVNYEREISHLKTTYKNLEFNVVKHSNMITPGMFKIDPSQTSRVDLVPNNQSSASIRTNSITNSQRHVTVKENVISDAVNASSTGSLLLSKNKKTMSSECNNMKLAIQNKSKNCLWVYFVEGLGHNLFSVGQFCNADFKVTFRRNTCFIRDLDGVDLLKCNHSTNLYTINLYDMASASLICLMAQHLCPSCEQGKSKRASHPPKPVPNLKQRLHLLYMDLCGPMRVASINGKRYVLVIVDDYSRYTWVHFLRTKDETPERKNRTLVEAARTMLIFSHAPLFLCAEAIATTCYTQNRSIIHRRFNKTTYELVQGRKPDISYLYVLGALCYPKNDRKDIGKLGAKDSALTPTNSSNTPISSHNVDERSQPHVQQQGNHASLPTASVVHDVPNAVFEGNLFVNPFATPSTESESFTPVARMEAIRIFLAYAAHKGFTVYQMDVKTVFLHGSLKEDVYVCQPKGFIIVDHPSHVYKLKKALYGLKQAPRAWYDELSTFLLQNKFSKGTIDLTLFTRCFDDDILVVQVYVDDIIFSLTNPRYATLFSDQMNSRFEISMIGEMTFFLSLLVNQSPSGIFINQSNYVNEILKKHGLNTCDIIGTPMDIKDKLDLDQIGTPVDATRYHSMIGALMYLTSSRLDIVHAACLTDYGYYFDKIPIYCDSKSAIAISCNPVQHFRTKHIAVRYHFIKEHVKKGMIELYFVKTDYQLADIFTKALPVDRFNYLIRSLGMRNLCPQELDHLAKLQ</sequence>
<dbReference type="InterPro" id="IPR036397">
    <property type="entry name" value="RNaseH_sf"/>
</dbReference>
<feature type="compositionally biased region" description="Polar residues" evidence="4">
    <location>
        <begin position="41"/>
        <end position="56"/>
    </location>
</feature>
<dbReference type="GO" id="GO:0003676">
    <property type="term" value="F:nucleic acid binding"/>
    <property type="evidence" value="ECO:0007669"/>
    <property type="project" value="InterPro"/>
</dbReference>
<dbReference type="InterPro" id="IPR043502">
    <property type="entry name" value="DNA/RNA_pol_sf"/>
</dbReference>
<keyword evidence="1" id="KW-0479">Metal-binding</keyword>
<proteinExistence type="predicted"/>
<feature type="non-terminal residue" evidence="6">
    <location>
        <position position="1"/>
    </location>
</feature>
<dbReference type="CDD" id="cd09272">
    <property type="entry name" value="RNase_HI_RT_Ty1"/>
    <property type="match status" value="1"/>
</dbReference>
<dbReference type="SUPFAM" id="SSF90257">
    <property type="entry name" value="Myosin rod fragments"/>
    <property type="match status" value="1"/>
</dbReference>
<feature type="region of interest" description="Disordered" evidence="4">
    <location>
        <begin position="933"/>
        <end position="969"/>
    </location>
</feature>
<evidence type="ECO:0000256" key="1">
    <source>
        <dbReference type="ARBA" id="ARBA00022723"/>
    </source>
</evidence>
<comment type="caution">
    <text evidence="6">The sequence shown here is derived from an EMBL/GenBank/DDBJ whole genome shotgun (WGS) entry which is preliminary data.</text>
</comment>